<feature type="transmembrane region" description="Helical" evidence="2">
    <location>
        <begin position="70"/>
        <end position="90"/>
    </location>
</feature>
<keyword evidence="2" id="KW-0472">Membrane</keyword>
<feature type="transmembrane region" description="Helical" evidence="2">
    <location>
        <begin position="31"/>
        <end position="50"/>
    </location>
</feature>
<feature type="transmembrane region" description="Helical" evidence="2">
    <location>
        <begin position="96"/>
        <end position="115"/>
    </location>
</feature>
<feature type="region of interest" description="Disordered" evidence="1">
    <location>
        <begin position="1"/>
        <end position="23"/>
    </location>
</feature>
<dbReference type="PANTHER" id="PTHR46610">
    <property type="entry name" value="OS05G0181300 PROTEIN"/>
    <property type="match status" value="1"/>
</dbReference>
<evidence type="ECO:0000256" key="1">
    <source>
        <dbReference type="SAM" id="MobiDB-lite"/>
    </source>
</evidence>
<dbReference type="AlphaFoldDB" id="A0AAQ3X1J3"/>
<dbReference type="InterPro" id="IPR045501">
    <property type="entry name" value="DUF6490"/>
</dbReference>
<evidence type="ECO:0000256" key="2">
    <source>
        <dbReference type="SAM" id="Phobius"/>
    </source>
</evidence>
<keyword evidence="4" id="KW-1185">Reference proteome</keyword>
<accession>A0AAQ3X1J3</accession>
<evidence type="ECO:0000313" key="4">
    <source>
        <dbReference type="Proteomes" id="UP001341281"/>
    </source>
</evidence>
<dbReference type="Proteomes" id="UP001341281">
    <property type="component" value="Chromosome 06"/>
</dbReference>
<organism evidence="3 4">
    <name type="scientific">Paspalum notatum var. saurae</name>
    <dbReference type="NCBI Taxonomy" id="547442"/>
    <lineage>
        <taxon>Eukaryota</taxon>
        <taxon>Viridiplantae</taxon>
        <taxon>Streptophyta</taxon>
        <taxon>Embryophyta</taxon>
        <taxon>Tracheophyta</taxon>
        <taxon>Spermatophyta</taxon>
        <taxon>Magnoliopsida</taxon>
        <taxon>Liliopsida</taxon>
        <taxon>Poales</taxon>
        <taxon>Poaceae</taxon>
        <taxon>PACMAD clade</taxon>
        <taxon>Panicoideae</taxon>
        <taxon>Andropogonodae</taxon>
        <taxon>Paspaleae</taxon>
        <taxon>Paspalinae</taxon>
        <taxon>Paspalum</taxon>
    </lineage>
</organism>
<dbReference type="Pfam" id="PF20100">
    <property type="entry name" value="DUF6490"/>
    <property type="match status" value="1"/>
</dbReference>
<proteinExistence type="predicted"/>
<dbReference type="EMBL" id="CP144750">
    <property type="protein sequence ID" value="WVZ82573.1"/>
    <property type="molecule type" value="Genomic_DNA"/>
</dbReference>
<gene>
    <name evidence="3" type="ORF">U9M48_029827</name>
</gene>
<keyword evidence="2" id="KW-0812">Transmembrane</keyword>
<name>A0AAQ3X1J3_PASNO</name>
<keyword evidence="2" id="KW-1133">Transmembrane helix</keyword>
<protein>
    <submittedName>
        <fullName evidence="3">Uncharacterized protein</fullName>
    </submittedName>
</protein>
<evidence type="ECO:0000313" key="3">
    <source>
        <dbReference type="EMBL" id="WVZ82573.1"/>
    </source>
</evidence>
<reference evidence="3 4" key="1">
    <citation type="submission" date="2024-02" db="EMBL/GenBank/DDBJ databases">
        <title>High-quality chromosome-scale genome assembly of Pensacola bahiagrass (Paspalum notatum Flugge var. saurae).</title>
        <authorList>
            <person name="Vega J.M."/>
            <person name="Podio M."/>
            <person name="Orjuela J."/>
            <person name="Siena L.A."/>
            <person name="Pessino S.C."/>
            <person name="Combes M.C."/>
            <person name="Mariac C."/>
            <person name="Albertini E."/>
            <person name="Pupilli F."/>
            <person name="Ortiz J.P.A."/>
            <person name="Leblanc O."/>
        </authorList>
    </citation>
    <scope>NUCLEOTIDE SEQUENCE [LARGE SCALE GENOMIC DNA]</scope>
    <source>
        <strain evidence="3">R1</strain>
        <tissue evidence="3">Leaf</tissue>
    </source>
</reference>
<sequence>MRSSLPRPHVGGGGGAGRAHRELGARHRPHAAVAFVAASYLLLLSLFACLREYERSPPGSPARERARRAVWPLTALLTAGFAWKVASVMPSPAASAVVWALAAATIGGGGFALLGQAA</sequence>
<dbReference type="PANTHER" id="PTHR46610:SF6">
    <property type="entry name" value="OS06G0147100 PROTEIN"/>
    <property type="match status" value="1"/>
</dbReference>